<keyword evidence="4 6" id="KW-0501">Molybdenum cofactor biosynthesis</keyword>
<dbReference type="InterPro" id="IPR036688">
    <property type="entry name" value="MoeA_C_domain_IV_sf"/>
</dbReference>
<evidence type="ECO:0000313" key="8">
    <source>
        <dbReference type="EMBL" id="MFC0268368.1"/>
    </source>
</evidence>
<keyword evidence="6" id="KW-0460">Magnesium</keyword>
<dbReference type="EC" id="2.10.1.1" evidence="6"/>
<dbReference type="InterPro" id="IPR008284">
    <property type="entry name" value="MoCF_biosynth_CS"/>
</dbReference>
<dbReference type="SUPFAM" id="SSF63867">
    <property type="entry name" value="MoeA C-terminal domain-like"/>
    <property type="match status" value="1"/>
</dbReference>
<name>A0ABV6G3Z6_9GAMM</name>
<comment type="cofactor">
    <cofactor evidence="6">
        <name>Mg(2+)</name>
        <dbReference type="ChEBI" id="CHEBI:18420"/>
    </cofactor>
</comment>
<evidence type="ECO:0000256" key="2">
    <source>
        <dbReference type="ARBA" id="ARBA00005046"/>
    </source>
</evidence>
<dbReference type="Gene3D" id="2.40.340.10">
    <property type="entry name" value="MoeA, C-terminal, domain IV"/>
    <property type="match status" value="1"/>
</dbReference>
<evidence type="ECO:0000313" key="9">
    <source>
        <dbReference type="Proteomes" id="UP001589814"/>
    </source>
</evidence>
<dbReference type="InterPro" id="IPR036425">
    <property type="entry name" value="MoaB/Mog-like_dom_sf"/>
</dbReference>
<dbReference type="RefSeq" id="WP_019950238.1">
    <property type="nucleotide sequence ID" value="NZ_JBHLVX010000042.1"/>
</dbReference>
<dbReference type="Pfam" id="PF00994">
    <property type="entry name" value="MoCF_biosynth"/>
    <property type="match status" value="1"/>
</dbReference>
<evidence type="ECO:0000259" key="7">
    <source>
        <dbReference type="SMART" id="SM00852"/>
    </source>
</evidence>
<dbReference type="Gene3D" id="3.90.105.10">
    <property type="entry name" value="Molybdopterin biosynthesis moea protein, domain 2"/>
    <property type="match status" value="1"/>
</dbReference>
<comment type="catalytic activity">
    <reaction evidence="5">
        <text>adenylyl-molybdopterin + molybdate = Mo-molybdopterin + AMP + H(+)</text>
        <dbReference type="Rhea" id="RHEA:35047"/>
        <dbReference type="ChEBI" id="CHEBI:15378"/>
        <dbReference type="ChEBI" id="CHEBI:36264"/>
        <dbReference type="ChEBI" id="CHEBI:62727"/>
        <dbReference type="ChEBI" id="CHEBI:71302"/>
        <dbReference type="ChEBI" id="CHEBI:456215"/>
        <dbReference type="EC" id="2.10.1.1"/>
    </reaction>
</comment>
<dbReference type="PANTHER" id="PTHR10192">
    <property type="entry name" value="MOLYBDOPTERIN BIOSYNTHESIS PROTEIN"/>
    <property type="match status" value="1"/>
</dbReference>
<evidence type="ECO:0000256" key="5">
    <source>
        <dbReference type="ARBA" id="ARBA00047317"/>
    </source>
</evidence>
<comment type="pathway">
    <text evidence="2 6">Cofactor biosynthesis; molybdopterin biosynthesis.</text>
</comment>
<dbReference type="SMART" id="SM00852">
    <property type="entry name" value="MoCF_biosynth"/>
    <property type="match status" value="1"/>
</dbReference>
<evidence type="ECO:0000256" key="6">
    <source>
        <dbReference type="RuleBase" id="RU365090"/>
    </source>
</evidence>
<dbReference type="EMBL" id="JBHLVX010000042">
    <property type="protein sequence ID" value="MFC0268368.1"/>
    <property type="molecule type" value="Genomic_DNA"/>
</dbReference>
<keyword evidence="6" id="KW-0500">Molybdenum</keyword>
<keyword evidence="9" id="KW-1185">Reference proteome</keyword>
<keyword evidence="6" id="KW-0808">Transferase</keyword>
<dbReference type="SUPFAM" id="SSF53218">
    <property type="entry name" value="Molybdenum cofactor biosynthesis proteins"/>
    <property type="match status" value="1"/>
</dbReference>
<dbReference type="InterPro" id="IPR005110">
    <property type="entry name" value="MoeA_linker/N"/>
</dbReference>
<dbReference type="PROSITE" id="PS01079">
    <property type="entry name" value="MOCF_BIOSYNTHESIS_2"/>
    <property type="match status" value="1"/>
</dbReference>
<organism evidence="8 9">
    <name type="scientific">Kushneria aurantia</name>
    <dbReference type="NCBI Taxonomy" id="504092"/>
    <lineage>
        <taxon>Bacteria</taxon>
        <taxon>Pseudomonadati</taxon>
        <taxon>Pseudomonadota</taxon>
        <taxon>Gammaproteobacteria</taxon>
        <taxon>Oceanospirillales</taxon>
        <taxon>Halomonadaceae</taxon>
        <taxon>Kushneria</taxon>
    </lineage>
</organism>
<evidence type="ECO:0000256" key="1">
    <source>
        <dbReference type="ARBA" id="ARBA00002901"/>
    </source>
</evidence>
<dbReference type="PANTHER" id="PTHR10192:SF5">
    <property type="entry name" value="GEPHYRIN"/>
    <property type="match status" value="1"/>
</dbReference>
<dbReference type="CDD" id="cd00887">
    <property type="entry name" value="MoeA"/>
    <property type="match status" value="1"/>
</dbReference>
<dbReference type="Proteomes" id="UP001589814">
    <property type="component" value="Unassembled WGS sequence"/>
</dbReference>
<dbReference type="Pfam" id="PF03454">
    <property type="entry name" value="MoeA_C"/>
    <property type="match status" value="1"/>
</dbReference>
<protein>
    <recommendedName>
        <fullName evidence="6">Molybdopterin molybdenumtransferase</fullName>
        <ecNumber evidence="6">2.10.1.1</ecNumber>
    </recommendedName>
</protein>
<comment type="caution">
    <text evidence="8">The sequence shown here is derived from an EMBL/GenBank/DDBJ whole genome shotgun (WGS) entry which is preliminary data.</text>
</comment>
<dbReference type="Gene3D" id="2.170.190.11">
    <property type="entry name" value="Molybdopterin biosynthesis moea protein, domain 3"/>
    <property type="match status" value="1"/>
</dbReference>
<reference evidence="8 9" key="1">
    <citation type="submission" date="2024-09" db="EMBL/GenBank/DDBJ databases">
        <authorList>
            <person name="Sun Q."/>
            <person name="Mori K."/>
        </authorList>
    </citation>
    <scope>NUCLEOTIDE SEQUENCE [LARGE SCALE GENOMIC DNA]</scope>
    <source>
        <strain evidence="8 9">CCM 7415</strain>
    </source>
</reference>
<dbReference type="Gene3D" id="3.40.980.10">
    <property type="entry name" value="MoaB/Mog-like domain"/>
    <property type="match status" value="1"/>
</dbReference>
<comment type="function">
    <text evidence="1 6">Catalyzes the insertion of molybdate into adenylated molybdopterin with the concomitant release of AMP.</text>
</comment>
<evidence type="ECO:0000256" key="4">
    <source>
        <dbReference type="ARBA" id="ARBA00023150"/>
    </source>
</evidence>
<dbReference type="NCBIfam" id="NF045515">
    <property type="entry name" value="Glp_gephyrin"/>
    <property type="match status" value="1"/>
</dbReference>
<dbReference type="InterPro" id="IPR001453">
    <property type="entry name" value="MoaB/Mog_dom"/>
</dbReference>
<feature type="domain" description="MoaB/Mog" evidence="7">
    <location>
        <begin position="176"/>
        <end position="313"/>
    </location>
</feature>
<comment type="similarity">
    <text evidence="3 6">Belongs to the MoeA family.</text>
</comment>
<sequence length="398" mass="41654">MADSDMHTLEQALAALLADVAPLSTERVSLAMAAGRVLAETLTAQLDTPPFDNSAMDGYALRAADAGRVLPVSQRIMAGDAAAPLAANSCARIFTGAPLPAGADSVVMQEQVESRDDGVYIPAPLAQGNSVRTRGREITCGETLIEAGTRLNSAALGFIAGQGIAEVAVTRRPRIALLSTGDELKMPGETLAPGQIYNSNRFMLSDLLPRFGAELTRVEHVADTSQATREALARAAAETDVVVTTGGVSVGEADHVRDALEQLGQLDLWRLSIRPGKPLALGRIGDTRFVGLAGNPVSAFVGAWLFLRPLLGALQGAAAMSELPRISARAAFDTTTAARSHYMRVALTFEGGEYHAHAFADQDSSILRSCVQADALAVIPANSSVSVGDIVSCLRLEA</sequence>
<keyword evidence="6" id="KW-0479">Metal-binding</keyword>
<dbReference type="NCBIfam" id="TIGR00177">
    <property type="entry name" value="molyb_syn"/>
    <property type="match status" value="1"/>
</dbReference>
<dbReference type="InterPro" id="IPR038987">
    <property type="entry name" value="MoeA-like"/>
</dbReference>
<accession>A0ABV6G3Z6</accession>
<dbReference type="Pfam" id="PF03453">
    <property type="entry name" value="MoeA_N"/>
    <property type="match status" value="1"/>
</dbReference>
<proteinExistence type="inferred from homology"/>
<dbReference type="SUPFAM" id="SSF63882">
    <property type="entry name" value="MoeA N-terminal region -like"/>
    <property type="match status" value="1"/>
</dbReference>
<evidence type="ECO:0000256" key="3">
    <source>
        <dbReference type="ARBA" id="ARBA00010763"/>
    </source>
</evidence>
<gene>
    <name evidence="8" type="primary">glp</name>
    <name evidence="8" type="ORF">ACFFHW_10325</name>
</gene>
<dbReference type="InterPro" id="IPR036135">
    <property type="entry name" value="MoeA_linker/N_sf"/>
</dbReference>
<dbReference type="InterPro" id="IPR005111">
    <property type="entry name" value="MoeA_C_domain_IV"/>
</dbReference>